<proteinExistence type="predicted"/>
<sequence length="235" mass="27867">MRLKPSIFLTSKDEHPPRPPDANRRCQKWNAKFRSPCSSAGNLPVPRPRRAIKQRLKSRYEASMLRYKSLWKRLLRETKELPWLIILDHTLDIVATLPLPFISTATTILKKVMELVKTLKELENKVGDLEKSKPPWDQEAMPDHSFLPDFQDEVYLYEECYRRLQAWKARRFLYRSWAYSKAKKTYEELASHGNKLHDISFLPGPTPAFLYELQMHTRYATGFPWPPLPRHTRYD</sequence>
<dbReference type="AlphaFoldDB" id="A0A165YHK1"/>
<evidence type="ECO:0000256" key="2">
    <source>
        <dbReference type="SAM" id="MobiDB-lite"/>
    </source>
</evidence>
<evidence type="ECO:0000313" key="3">
    <source>
        <dbReference type="EMBL" id="KZT33259.1"/>
    </source>
</evidence>
<gene>
    <name evidence="3" type="ORF">SISSUDRAFT_1122979</name>
</gene>
<keyword evidence="4" id="KW-1185">Reference proteome</keyword>
<dbReference type="Proteomes" id="UP000076798">
    <property type="component" value="Unassembled WGS sequence"/>
</dbReference>
<evidence type="ECO:0000313" key="4">
    <source>
        <dbReference type="Proteomes" id="UP000076798"/>
    </source>
</evidence>
<protein>
    <submittedName>
        <fullName evidence="3">Uncharacterized protein</fullName>
    </submittedName>
</protein>
<keyword evidence="1" id="KW-0175">Coiled coil</keyword>
<feature type="region of interest" description="Disordered" evidence="2">
    <location>
        <begin position="1"/>
        <end position="23"/>
    </location>
</feature>
<name>A0A165YHK1_9AGAM</name>
<reference evidence="3 4" key="1">
    <citation type="journal article" date="2016" name="Mol. Biol. Evol.">
        <title>Comparative Genomics of Early-Diverging Mushroom-Forming Fungi Provides Insights into the Origins of Lignocellulose Decay Capabilities.</title>
        <authorList>
            <person name="Nagy L.G."/>
            <person name="Riley R."/>
            <person name="Tritt A."/>
            <person name="Adam C."/>
            <person name="Daum C."/>
            <person name="Floudas D."/>
            <person name="Sun H."/>
            <person name="Yadav J.S."/>
            <person name="Pangilinan J."/>
            <person name="Larsson K.H."/>
            <person name="Matsuura K."/>
            <person name="Barry K."/>
            <person name="Labutti K."/>
            <person name="Kuo R."/>
            <person name="Ohm R.A."/>
            <person name="Bhattacharya S.S."/>
            <person name="Shirouzu T."/>
            <person name="Yoshinaga Y."/>
            <person name="Martin F.M."/>
            <person name="Grigoriev I.V."/>
            <person name="Hibbett D.S."/>
        </authorList>
    </citation>
    <scope>NUCLEOTIDE SEQUENCE [LARGE SCALE GENOMIC DNA]</scope>
    <source>
        <strain evidence="3 4">HHB10207 ss-3</strain>
    </source>
</reference>
<evidence type="ECO:0000256" key="1">
    <source>
        <dbReference type="SAM" id="Coils"/>
    </source>
</evidence>
<accession>A0A165YHK1</accession>
<organism evidence="3 4">
    <name type="scientific">Sistotremastrum suecicum HHB10207 ss-3</name>
    <dbReference type="NCBI Taxonomy" id="1314776"/>
    <lineage>
        <taxon>Eukaryota</taxon>
        <taxon>Fungi</taxon>
        <taxon>Dikarya</taxon>
        <taxon>Basidiomycota</taxon>
        <taxon>Agaricomycotina</taxon>
        <taxon>Agaricomycetes</taxon>
        <taxon>Sistotremastrales</taxon>
        <taxon>Sistotremastraceae</taxon>
        <taxon>Sistotremastrum</taxon>
    </lineage>
</organism>
<feature type="compositionally biased region" description="Basic and acidic residues" evidence="2">
    <location>
        <begin position="11"/>
        <end position="23"/>
    </location>
</feature>
<dbReference type="EMBL" id="KV428254">
    <property type="protein sequence ID" value="KZT33259.1"/>
    <property type="molecule type" value="Genomic_DNA"/>
</dbReference>
<feature type="coiled-coil region" evidence="1">
    <location>
        <begin position="105"/>
        <end position="132"/>
    </location>
</feature>